<organism evidence="2 3">
    <name type="scientific">Pseudomonas shahriarae</name>
    <dbReference type="NCBI Taxonomy" id="2745512"/>
    <lineage>
        <taxon>Bacteria</taxon>
        <taxon>Pseudomonadati</taxon>
        <taxon>Pseudomonadota</taxon>
        <taxon>Gammaproteobacteria</taxon>
        <taxon>Pseudomonadales</taxon>
        <taxon>Pseudomonadaceae</taxon>
        <taxon>Pseudomonas</taxon>
    </lineage>
</organism>
<dbReference type="Proteomes" id="UP001148189">
    <property type="component" value="Unassembled WGS sequence"/>
</dbReference>
<dbReference type="Pfam" id="PF14220">
    <property type="entry name" value="DUF4329"/>
    <property type="match status" value="2"/>
</dbReference>
<sequence length="1975" mass="218565">MERPKRGWFGGGLQSDAVLPPVGPAFASMDDAARYAHQQIGRRRDVEYGGVILESLADGYFHSTEPIAGERNSFDHWKVLKVDSNGQYLAPEGYRCVADYHSHPDLFDEFEANNPQFSDRQVRALNGFFSDIDLAINILERGFFSASYLSAPDGALLKHVTSGSEEERRFGVWLDQKLHFNHEDGIPDNKPESLIKKVLSVSQLSFVVSSPLWGGSVGTVPKQWQAYSPFASHTYDLPACGPVQAGLTAALAVLQARSPQRTRPVFILKHVDKEDYVLSEPQADGAPALSVQQLFPRTPDGKRVVHDHFHWVGVYLGKTPTPVRLAALEPWLYRNFFTPLELATQLYQGHQATDLLGPGRQLWFYRNLNDGALLRYTCGFSAAETELFRVAPSGRVVDNQIDSALLAGTLRPRDFVLRVAAAGHLAVIRAGKIWDKVGPVDGHWRACSLIPKPVLSPPFVTADDAARWAHNRIGERRDKEYGGAVLKQGGRYFATEPVAGASIQFDFRTMMATDEHDYFIAPSPYDCHAFYHSHPAGSAGEQQLHEQFSADQVRVFISFFSSADQAFIIGNREFAPAHYLSGPEGSLLKYMSSGSAAEQKLLKQLTGELEIEPFTDFEGAIWGFADVGDLRVVLPDRVWGGARGRISRGWRLGHPVAPAGSVQEQPFFTPVAGMGHVAALIALNNLDSLPPAAYQGFVLKHQTRSSYVATLPVAAGSTLASLFPTRADGQPKLLSNYRVVGVYRNAPRFEPGQLPASEAWLYKRFASPALWVDAMTQAIATFGLQIAGLGFKLYLQTADNALLHWQVPSAQAANELFSVAGQAVTDNGNQAALLDGSLTPREFVRRVIRAGELVVLQQGGLWNVLGPLHDLEQLPLGSGAMVLSASFLTADDAARHAHEKIGFRRGTALGGYLLKKTDGRFVFTDPVSIHGDGFASDLLLPTQGSGLLVPPAGYEIHARYASHAALSLSDLGRQRRLGWTPADLEVNITMFSDREIRSVIESRQPAYLSGSPNNLIGYTPSGSANELLVLNNTTREPGQHGYFERLETGKLKPVDIVSRLAEAGNLQVLIRSQLWGPRGKVYNDWTPNFEYAEVDLQAPAFGAIFHSQDAAALNAHVRWYGRNLDAQGGAAYILKHPQRDEFVVSELLPVKPDGRWLSDSTRGAGYLAGGDFAKGFVLVGLLYSQQWLPVGLSTTEAWLTSFFVTPEVLLRAEEDARNLPRSSTTPVLPVYFSTLDGALLRYQPQASSLLKQSSGGGGVTIQGMSLRNGSLDTRRYISLIAKAGDLRVLYSSQCWDRRGPVSENAVLWRPYRNFIRRRLGPAFQEQDDAVRHVRSQLSNHDNGGMGGVILKRPDGLFVATEPLRVPREDFDPKWILPDEVVASGGFPAGHTIVARYRTSPVRELPFALEVTQKNVYRNMLSTRVISSSLQSPDTRLTREYLLGSDGCVLSYTRSHTVLEDELKKALLPLKLERAELLDNLVERQMRDGTLTPVEFVSRLGQAGVLRVVEGSQVWGLPRRISTPFIANLDRPEPLLIRNSLADPPFSPVFTQEQDAVRYAHEHCRHGESLQFGYIFKSHRSGHYMVSLPLVRQSYRDYNQVFPQGLFPQGYTLEGFYLCATREVLTAEDDPLHQAFFLPSDIDTGIRFSIHGLKDKKLTFYLSCLDGALLRYQYLGTDEQLDTLSTLQTLRLQLLQGGARMLDYVRSLIARGNLDILIEGRVWSGTVRVAADWRPGTGEGFFATWQACGPLFSLADDAARSIHRRLAPYRGREYLAAVLGNPTRTSFVGTQPLAAGLDTAQQLALFYTGPDGPVQPLVQPVGRPVPLPVFPSRYEVVAAQLVYKTMPSTQSSDPKEQRLINNFVGPTLLGFYLRVVRAHAQRPASVYLSVREGALLKYIPSFSRVEEEVMVLGTGLQPSVFLKRVTSSGELFVLERDALWRYEGRLSDAQVDTRDDTQTEEIQMDEALRIRDRDEL</sequence>
<comment type="caution">
    <text evidence="2">The sequence shown here is derived from an EMBL/GenBank/DDBJ whole genome shotgun (WGS) entry which is preliminary data.</text>
</comment>
<gene>
    <name evidence="2" type="ORF">M5G21_26505</name>
</gene>
<name>A0ABT5NJ17_9PSED</name>
<evidence type="ECO:0000259" key="1">
    <source>
        <dbReference type="Pfam" id="PF14220"/>
    </source>
</evidence>
<reference evidence="2" key="1">
    <citation type="submission" date="2022-05" db="EMBL/GenBank/DDBJ databases">
        <title>Novel Pseudomonas spp. Isolated from a Rainbow Trout Aquaculture Facility.</title>
        <authorList>
            <person name="Testerman T."/>
            <person name="Graf J."/>
        </authorList>
    </citation>
    <scope>NUCLEOTIDE SEQUENCE</scope>
    <source>
        <strain evidence="2">ID1050</strain>
    </source>
</reference>
<accession>A0ABT5NJ17</accession>
<dbReference type="EMBL" id="JAMDHD010000050">
    <property type="protein sequence ID" value="MDD0988515.1"/>
    <property type="molecule type" value="Genomic_DNA"/>
</dbReference>
<feature type="domain" description="DUF4329" evidence="1">
    <location>
        <begin position="463"/>
        <end position="599"/>
    </location>
</feature>
<dbReference type="RefSeq" id="WP_273873296.1">
    <property type="nucleotide sequence ID" value="NZ_JAMDHD010000050.1"/>
</dbReference>
<protein>
    <submittedName>
        <fullName evidence="2">DUF4329 domain-containing protein</fullName>
    </submittedName>
</protein>
<dbReference type="InterPro" id="IPR025479">
    <property type="entry name" value="DUF4329"/>
</dbReference>
<evidence type="ECO:0000313" key="3">
    <source>
        <dbReference type="Proteomes" id="UP001148189"/>
    </source>
</evidence>
<feature type="domain" description="DUF4329" evidence="1">
    <location>
        <begin position="30"/>
        <end position="166"/>
    </location>
</feature>
<evidence type="ECO:0000313" key="2">
    <source>
        <dbReference type="EMBL" id="MDD0988515.1"/>
    </source>
</evidence>
<keyword evidence="3" id="KW-1185">Reference proteome</keyword>
<proteinExistence type="predicted"/>